<feature type="signal peptide" evidence="2">
    <location>
        <begin position="1"/>
        <end position="17"/>
    </location>
</feature>
<dbReference type="SMART" id="SM00554">
    <property type="entry name" value="FAS1"/>
    <property type="match status" value="2"/>
</dbReference>
<dbReference type="InterPro" id="IPR000782">
    <property type="entry name" value="FAS1_domain"/>
</dbReference>
<dbReference type="AlphaFoldDB" id="A0A383WMA0"/>
<evidence type="ECO:0000313" key="4">
    <source>
        <dbReference type="EMBL" id="SZX76824.1"/>
    </source>
</evidence>
<dbReference type="Gene3D" id="2.30.180.10">
    <property type="entry name" value="FAS1 domain"/>
    <property type="match status" value="2"/>
</dbReference>
<keyword evidence="6" id="KW-1185">Reference proteome</keyword>
<evidence type="ECO:0000313" key="5">
    <source>
        <dbReference type="EMBL" id="SZX78299.1"/>
    </source>
</evidence>
<dbReference type="EMBL" id="FNXT01001267">
    <property type="protein sequence ID" value="SZX76824.1"/>
    <property type="molecule type" value="Genomic_DNA"/>
</dbReference>
<accession>A0A383WMA0</accession>
<evidence type="ECO:0000256" key="2">
    <source>
        <dbReference type="SAM" id="SignalP"/>
    </source>
</evidence>
<feature type="chain" id="PRO_5036333896" description="FAS1 domain-containing protein" evidence="2">
    <location>
        <begin position="18"/>
        <end position="396"/>
    </location>
</feature>
<keyword evidence="1" id="KW-0472">Membrane</keyword>
<dbReference type="PROSITE" id="PS50213">
    <property type="entry name" value="FAS1"/>
    <property type="match status" value="2"/>
</dbReference>
<dbReference type="EMBL" id="FNXT01001313">
    <property type="protein sequence ID" value="SZX78299.1"/>
    <property type="molecule type" value="Genomic_DNA"/>
</dbReference>
<dbReference type="PANTHER" id="PTHR10900:SF77">
    <property type="entry name" value="FI19380P1"/>
    <property type="match status" value="1"/>
</dbReference>
<dbReference type="Proteomes" id="UP000256970">
    <property type="component" value="Unassembled WGS sequence"/>
</dbReference>
<dbReference type="GO" id="GO:0005615">
    <property type="term" value="C:extracellular space"/>
    <property type="evidence" value="ECO:0007669"/>
    <property type="project" value="TreeGrafter"/>
</dbReference>
<gene>
    <name evidence="4" type="ORF">BQ4739_LOCUS17193</name>
    <name evidence="5" type="ORF">BQ4739_LOCUS18598</name>
</gene>
<dbReference type="SUPFAM" id="SSF82153">
    <property type="entry name" value="FAS1 domain"/>
    <property type="match status" value="2"/>
</dbReference>
<proteinExistence type="predicted"/>
<dbReference type="STRING" id="3088.A0A383WMA0"/>
<reference evidence="5 6" key="1">
    <citation type="submission" date="2016-10" db="EMBL/GenBank/DDBJ databases">
        <authorList>
            <person name="Cai Z."/>
        </authorList>
    </citation>
    <scope>NUCLEOTIDE SEQUENCE [LARGE SCALE GENOMIC DNA]</scope>
</reference>
<sequence length="396" mass="39159">MRATILLLVACLAVASAQTTFTSLADAVRAANASAPNLSILLAAVQAAGVGSALTPNTTWTILAPDNAAFTSRLNESLGITPQQLLLPENRETLVQVLSYHVIPSAAVLSSQLTDGQNLTTALAGAAPLRVRIADGNVTFIGAATNATVIGADIRAGASVIHVIDDVLLPAAPAGNDTAENATAADGAAEPPMYASIGEALTAANTSATNLTILLAAVQAAGIAANLTNATAWTILAPDNAAFTSRLNASLGITPQQLLLPENRQTLVQVLSYHVIPAGAVFSSNLTDGQNVTTALTGGAPLRVRIANGSVTFVGPANNATVKAADITAGASVIHVIDDVLLPEAAESAPNVTAAQGPAAAAPAASPAAARSGASAAAAATGLLTVLLGAAVALLA</sequence>
<name>A0A383WMA0_TETOB</name>
<feature type="transmembrane region" description="Helical" evidence="1">
    <location>
        <begin position="376"/>
        <end position="395"/>
    </location>
</feature>
<dbReference type="InterPro" id="IPR036378">
    <property type="entry name" value="FAS1_dom_sf"/>
</dbReference>
<organism evidence="5 6">
    <name type="scientific">Tetradesmus obliquus</name>
    <name type="common">Green alga</name>
    <name type="synonym">Acutodesmus obliquus</name>
    <dbReference type="NCBI Taxonomy" id="3088"/>
    <lineage>
        <taxon>Eukaryota</taxon>
        <taxon>Viridiplantae</taxon>
        <taxon>Chlorophyta</taxon>
        <taxon>core chlorophytes</taxon>
        <taxon>Chlorophyceae</taxon>
        <taxon>CS clade</taxon>
        <taxon>Sphaeropleales</taxon>
        <taxon>Scenedesmaceae</taxon>
        <taxon>Tetradesmus</taxon>
    </lineage>
</organism>
<dbReference type="PANTHER" id="PTHR10900">
    <property type="entry name" value="PERIOSTIN-RELATED"/>
    <property type="match status" value="1"/>
</dbReference>
<feature type="domain" description="FAS1" evidence="3">
    <location>
        <begin position="198"/>
        <end position="341"/>
    </location>
</feature>
<feature type="domain" description="FAS1" evidence="3">
    <location>
        <begin position="25"/>
        <end position="168"/>
    </location>
</feature>
<evidence type="ECO:0000313" key="6">
    <source>
        <dbReference type="Proteomes" id="UP000256970"/>
    </source>
</evidence>
<protein>
    <recommendedName>
        <fullName evidence="3">FAS1 domain-containing protein</fullName>
    </recommendedName>
</protein>
<evidence type="ECO:0000259" key="3">
    <source>
        <dbReference type="PROSITE" id="PS50213"/>
    </source>
</evidence>
<keyword evidence="2" id="KW-0732">Signal</keyword>
<dbReference type="Pfam" id="PF02469">
    <property type="entry name" value="Fasciclin"/>
    <property type="match status" value="2"/>
</dbReference>
<keyword evidence="1" id="KW-1133">Transmembrane helix</keyword>
<keyword evidence="1" id="KW-0812">Transmembrane</keyword>
<evidence type="ECO:0000256" key="1">
    <source>
        <dbReference type="SAM" id="Phobius"/>
    </source>
</evidence>
<dbReference type="InterPro" id="IPR050904">
    <property type="entry name" value="Adhesion/Biosynth-related"/>
</dbReference>